<dbReference type="GO" id="GO:0016787">
    <property type="term" value="F:hydrolase activity"/>
    <property type="evidence" value="ECO:0007669"/>
    <property type="project" value="UniProtKB-KW"/>
</dbReference>
<protein>
    <submittedName>
        <fullName evidence="5">Restriction endonuclease subunit S</fullName>
        <ecNumber evidence="5">3.1.21.-</ecNumber>
    </submittedName>
</protein>
<proteinExistence type="inferred from homology"/>
<dbReference type="InterPro" id="IPR051212">
    <property type="entry name" value="Type-I_RE_S_subunit"/>
</dbReference>
<dbReference type="PANTHER" id="PTHR43140">
    <property type="entry name" value="TYPE-1 RESTRICTION ENZYME ECOKI SPECIFICITY PROTEIN"/>
    <property type="match status" value="1"/>
</dbReference>
<sequence>MGEVGEVTKLAGFEFTNYVNYSDNGNIIALRGLNVKGELDLTDVKYIDDSDFSKLSRSKLFIDDMLFTYVGTVGNVALIPENDKYYLAPNVARIRFKNKDFILPRFAFYYFQTNYFLNKQMGKYLSSSSMKNLTMENIRKFQIPIPPLDTQAKIVAILDKFDTLTQSISDGLPHEIELRQKQYEYYREILLSF</sequence>
<dbReference type="Pfam" id="PF01420">
    <property type="entry name" value="Methylase_S"/>
    <property type="match status" value="1"/>
</dbReference>
<comment type="similarity">
    <text evidence="1">Belongs to the type-I restriction system S methylase family.</text>
</comment>
<evidence type="ECO:0000256" key="1">
    <source>
        <dbReference type="ARBA" id="ARBA00010923"/>
    </source>
</evidence>
<keyword evidence="2" id="KW-0680">Restriction system</keyword>
<keyword evidence="3" id="KW-0238">DNA-binding</keyword>
<dbReference type="EC" id="3.1.21.-" evidence="5"/>
<keyword evidence="5" id="KW-0255">Endonuclease</keyword>
<evidence type="ECO:0000256" key="3">
    <source>
        <dbReference type="ARBA" id="ARBA00023125"/>
    </source>
</evidence>
<name>A0ABZ0WW29_9GAMM</name>
<accession>A0ABZ0WW29</accession>
<dbReference type="Proteomes" id="UP001324384">
    <property type="component" value="Chromosome"/>
</dbReference>
<dbReference type="RefSeq" id="WP_114799840.1">
    <property type="nucleotide sequence ID" value="NZ_CP139961.1"/>
</dbReference>
<dbReference type="SUPFAM" id="SSF116734">
    <property type="entry name" value="DNA methylase specificity domain"/>
    <property type="match status" value="1"/>
</dbReference>
<organism evidence="5 6">
    <name type="scientific">Moraxella canis</name>
    <dbReference type="NCBI Taxonomy" id="90239"/>
    <lineage>
        <taxon>Bacteria</taxon>
        <taxon>Pseudomonadati</taxon>
        <taxon>Pseudomonadota</taxon>
        <taxon>Gammaproteobacteria</taxon>
        <taxon>Moraxellales</taxon>
        <taxon>Moraxellaceae</taxon>
        <taxon>Moraxella</taxon>
    </lineage>
</organism>
<reference evidence="5 6" key="1">
    <citation type="submission" date="2023-12" db="EMBL/GenBank/DDBJ databases">
        <title>Genome sequencing and assembly of bacterial species from a model synthetic community.</title>
        <authorList>
            <person name="Hogle S.L."/>
        </authorList>
    </citation>
    <scope>NUCLEOTIDE SEQUENCE [LARGE SCALE GENOMIC DNA]</scope>
    <source>
        <strain evidence="5 6">HAMBI_2792</strain>
    </source>
</reference>
<keyword evidence="5" id="KW-0540">Nuclease</keyword>
<dbReference type="GO" id="GO:0004519">
    <property type="term" value="F:endonuclease activity"/>
    <property type="evidence" value="ECO:0007669"/>
    <property type="project" value="UniProtKB-KW"/>
</dbReference>
<dbReference type="InterPro" id="IPR044946">
    <property type="entry name" value="Restrct_endonuc_typeI_TRD_sf"/>
</dbReference>
<dbReference type="Gene3D" id="3.90.220.20">
    <property type="entry name" value="DNA methylase specificity domains"/>
    <property type="match status" value="1"/>
</dbReference>
<evidence type="ECO:0000313" key="6">
    <source>
        <dbReference type="Proteomes" id="UP001324384"/>
    </source>
</evidence>
<evidence type="ECO:0000256" key="2">
    <source>
        <dbReference type="ARBA" id="ARBA00022747"/>
    </source>
</evidence>
<dbReference type="PANTHER" id="PTHR43140:SF1">
    <property type="entry name" value="TYPE I RESTRICTION ENZYME ECOKI SPECIFICITY SUBUNIT"/>
    <property type="match status" value="1"/>
</dbReference>
<feature type="domain" description="Type I restriction modification DNA specificity" evidence="4">
    <location>
        <begin position="20"/>
        <end position="177"/>
    </location>
</feature>
<dbReference type="InterPro" id="IPR000055">
    <property type="entry name" value="Restrct_endonuc_typeI_TRD"/>
</dbReference>
<gene>
    <name evidence="5" type="ORF">U0021_06860</name>
</gene>
<dbReference type="EMBL" id="CP139961">
    <property type="protein sequence ID" value="WQE03467.1"/>
    <property type="molecule type" value="Genomic_DNA"/>
</dbReference>
<evidence type="ECO:0000313" key="5">
    <source>
        <dbReference type="EMBL" id="WQE03467.1"/>
    </source>
</evidence>
<keyword evidence="6" id="KW-1185">Reference proteome</keyword>
<keyword evidence="5" id="KW-0378">Hydrolase</keyword>
<evidence type="ECO:0000259" key="4">
    <source>
        <dbReference type="Pfam" id="PF01420"/>
    </source>
</evidence>